<accession>C4J1M0</accession>
<proteinExistence type="evidence at transcript level"/>
<reference evidence="1" key="1">
    <citation type="journal article" date="2009" name="PLoS Genet.">
        <title>Sequencing, mapping, and analysis of 27,455 maize full-length cDNAs.</title>
        <authorList>
            <person name="Soderlund C."/>
            <person name="Descour A."/>
            <person name="Kudrna D."/>
            <person name="Bomhoff M."/>
            <person name="Boyd L."/>
            <person name="Currie J."/>
            <person name="Angelova A."/>
            <person name="Collura K."/>
            <person name="Wissotski M."/>
            <person name="Ashley E."/>
            <person name="Morrow D."/>
            <person name="Fernandes J."/>
            <person name="Walbot V."/>
            <person name="Yu Y."/>
        </authorList>
    </citation>
    <scope>NUCLEOTIDE SEQUENCE</scope>
    <source>
        <strain evidence="1">B73</strain>
    </source>
</reference>
<protein>
    <submittedName>
        <fullName evidence="1">Uncharacterized protein</fullName>
    </submittedName>
</protein>
<reference evidence="1" key="2">
    <citation type="submission" date="2012-06" db="EMBL/GenBank/DDBJ databases">
        <authorList>
            <person name="Yu Y."/>
            <person name="Currie J."/>
            <person name="Lomeli R."/>
            <person name="Angelova A."/>
            <person name="Collura K."/>
            <person name="Wissotski M."/>
            <person name="Campos D."/>
            <person name="Kudrna D."/>
            <person name="Golser W."/>
            <person name="Ashely E."/>
            <person name="Descour A."/>
            <person name="Fernandes J."/>
            <person name="Soderlund C."/>
            <person name="Walbot V."/>
        </authorList>
    </citation>
    <scope>NUCLEOTIDE SEQUENCE</scope>
    <source>
        <strain evidence="1">B73</strain>
    </source>
</reference>
<name>C4J1M0_MAIZE</name>
<sequence length="40" mass="4272">MHVGEHLTTLFHNCQASLFTSTTAASSSSCHQLSFYPSAA</sequence>
<organism evidence="1">
    <name type="scientific">Zea mays</name>
    <name type="common">Maize</name>
    <dbReference type="NCBI Taxonomy" id="4577"/>
    <lineage>
        <taxon>Eukaryota</taxon>
        <taxon>Viridiplantae</taxon>
        <taxon>Streptophyta</taxon>
        <taxon>Embryophyta</taxon>
        <taxon>Tracheophyta</taxon>
        <taxon>Spermatophyta</taxon>
        <taxon>Magnoliopsida</taxon>
        <taxon>Liliopsida</taxon>
        <taxon>Poales</taxon>
        <taxon>Poaceae</taxon>
        <taxon>PACMAD clade</taxon>
        <taxon>Panicoideae</taxon>
        <taxon>Andropogonodae</taxon>
        <taxon>Andropogoneae</taxon>
        <taxon>Tripsacinae</taxon>
        <taxon>Zea</taxon>
    </lineage>
</organism>
<dbReference type="EMBL" id="BT084717">
    <property type="protein sequence ID" value="ACR35070.1"/>
    <property type="molecule type" value="mRNA"/>
</dbReference>
<evidence type="ECO:0000313" key="1">
    <source>
        <dbReference type="EMBL" id="ACR35070.1"/>
    </source>
</evidence>
<dbReference type="AlphaFoldDB" id="C4J1M0"/>